<dbReference type="PANTHER" id="PTHR39697">
    <property type="entry name" value="RICIN B LECTIN DOMAIN-CONTAINING PROTEIN-RELATED"/>
    <property type="match status" value="1"/>
</dbReference>
<gene>
    <name evidence="2" type="ORF">QBC36DRAFT_106552</name>
</gene>
<evidence type="ECO:0000256" key="1">
    <source>
        <dbReference type="SAM" id="MobiDB-lite"/>
    </source>
</evidence>
<comment type="caution">
    <text evidence="2">The sequence shown here is derived from an EMBL/GenBank/DDBJ whole genome shotgun (WGS) entry which is preliminary data.</text>
</comment>
<dbReference type="PANTHER" id="PTHR39697:SF2">
    <property type="entry name" value="CYANOVIRIN-N DOMAIN-CONTAINING PROTEIN"/>
    <property type="match status" value="1"/>
</dbReference>
<dbReference type="AlphaFoldDB" id="A0AAN6VWI5"/>
<evidence type="ECO:0000313" key="3">
    <source>
        <dbReference type="Proteomes" id="UP001302321"/>
    </source>
</evidence>
<reference evidence="2" key="2">
    <citation type="submission" date="2023-05" db="EMBL/GenBank/DDBJ databases">
        <authorList>
            <consortium name="Lawrence Berkeley National Laboratory"/>
            <person name="Steindorff A."/>
            <person name="Hensen N."/>
            <person name="Bonometti L."/>
            <person name="Westerberg I."/>
            <person name="Brannstrom I.O."/>
            <person name="Guillou S."/>
            <person name="Cros-Aarteil S."/>
            <person name="Calhoun S."/>
            <person name="Haridas S."/>
            <person name="Kuo A."/>
            <person name="Mondo S."/>
            <person name="Pangilinan J."/>
            <person name="Riley R."/>
            <person name="Labutti K."/>
            <person name="Andreopoulos B."/>
            <person name="Lipzen A."/>
            <person name="Chen C."/>
            <person name="Yanf M."/>
            <person name="Daum C."/>
            <person name="Ng V."/>
            <person name="Clum A."/>
            <person name="Ohm R."/>
            <person name="Martin F."/>
            <person name="Silar P."/>
            <person name="Natvig D."/>
            <person name="Lalanne C."/>
            <person name="Gautier V."/>
            <person name="Ament-Velasquez S.L."/>
            <person name="Kruys A."/>
            <person name="Hutchinson M.I."/>
            <person name="Powell A.J."/>
            <person name="Barry K."/>
            <person name="Miller A.N."/>
            <person name="Grigoriev I.V."/>
            <person name="Debuchy R."/>
            <person name="Gladieux P."/>
            <person name="Thoren M.H."/>
            <person name="Johannesson H."/>
        </authorList>
    </citation>
    <scope>NUCLEOTIDE SEQUENCE</scope>
    <source>
        <strain evidence="2">CBS 892.96</strain>
    </source>
</reference>
<proteinExistence type="predicted"/>
<keyword evidence="3" id="KW-1185">Reference proteome</keyword>
<evidence type="ECO:0000313" key="2">
    <source>
        <dbReference type="EMBL" id="KAK4170985.1"/>
    </source>
</evidence>
<dbReference type="Proteomes" id="UP001302321">
    <property type="component" value="Unassembled WGS sequence"/>
</dbReference>
<organism evidence="2 3">
    <name type="scientific">Triangularia setosa</name>
    <dbReference type="NCBI Taxonomy" id="2587417"/>
    <lineage>
        <taxon>Eukaryota</taxon>
        <taxon>Fungi</taxon>
        <taxon>Dikarya</taxon>
        <taxon>Ascomycota</taxon>
        <taxon>Pezizomycotina</taxon>
        <taxon>Sordariomycetes</taxon>
        <taxon>Sordariomycetidae</taxon>
        <taxon>Sordariales</taxon>
        <taxon>Podosporaceae</taxon>
        <taxon>Triangularia</taxon>
    </lineage>
</organism>
<name>A0AAN6VWI5_9PEZI</name>
<protein>
    <submittedName>
        <fullName evidence="2">Uncharacterized protein</fullName>
    </submittedName>
</protein>
<dbReference type="EMBL" id="MU866680">
    <property type="protein sequence ID" value="KAK4170985.1"/>
    <property type="molecule type" value="Genomic_DNA"/>
</dbReference>
<reference evidence="2" key="1">
    <citation type="journal article" date="2023" name="Mol. Phylogenet. Evol.">
        <title>Genome-scale phylogeny and comparative genomics of the fungal order Sordariales.</title>
        <authorList>
            <person name="Hensen N."/>
            <person name="Bonometti L."/>
            <person name="Westerberg I."/>
            <person name="Brannstrom I.O."/>
            <person name="Guillou S."/>
            <person name="Cros-Aarteil S."/>
            <person name="Calhoun S."/>
            <person name="Haridas S."/>
            <person name="Kuo A."/>
            <person name="Mondo S."/>
            <person name="Pangilinan J."/>
            <person name="Riley R."/>
            <person name="LaButti K."/>
            <person name="Andreopoulos B."/>
            <person name="Lipzen A."/>
            <person name="Chen C."/>
            <person name="Yan M."/>
            <person name="Daum C."/>
            <person name="Ng V."/>
            <person name="Clum A."/>
            <person name="Steindorff A."/>
            <person name="Ohm R.A."/>
            <person name="Martin F."/>
            <person name="Silar P."/>
            <person name="Natvig D.O."/>
            <person name="Lalanne C."/>
            <person name="Gautier V."/>
            <person name="Ament-Velasquez S.L."/>
            <person name="Kruys A."/>
            <person name="Hutchinson M.I."/>
            <person name="Powell A.J."/>
            <person name="Barry K."/>
            <person name="Miller A.N."/>
            <person name="Grigoriev I.V."/>
            <person name="Debuchy R."/>
            <person name="Gladieux P."/>
            <person name="Hiltunen Thoren M."/>
            <person name="Johannesson H."/>
        </authorList>
    </citation>
    <scope>NUCLEOTIDE SEQUENCE</scope>
    <source>
        <strain evidence="2">CBS 892.96</strain>
    </source>
</reference>
<sequence length="261" mass="29247">MAKQLSITNTTTNTTNTTTPKPPPSIAASTQIGENDYDDLYGPLTPCSTVLSFHSSATTSRAVSPQRRHPKFCIPLSLPYCKEDAIPTPGKIYIITALHLPSSPNPYCPIDPDGEDNENNQVLRAMTLCGGQLRLQELRRMNITSGCWFWECVTKEGWLGFRNVASGMYLGHNGRLELVANAPHCKGWEWFCVRRVPFVDWSGEKEKERDGYVMLLKHWDSLRWLDVSITPDGAVNKERWYLTGSEKSAVWGFVEVGEHGG</sequence>
<feature type="region of interest" description="Disordered" evidence="1">
    <location>
        <begin position="1"/>
        <end position="27"/>
    </location>
</feature>
<accession>A0AAN6VWI5</accession>
<feature type="compositionally biased region" description="Low complexity" evidence="1">
    <location>
        <begin position="8"/>
        <end position="19"/>
    </location>
</feature>